<evidence type="ECO:0000256" key="1">
    <source>
        <dbReference type="PROSITE-ProRule" id="PRU00047"/>
    </source>
</evidence>
<keyword evidence="1" id="KW-0479">Metal-binding</keyword>
<protein>
    <recommendedName>
        <fullName evidence="2">CCHC-type domain-containing protein</fullName>
    </recommendedName>
</protein>
<name>A0A024GMQ9_9STRA</name>
<accession>A0A024GMQ9</accession>
<dbReference type="InterPro" id="IPR036875">
    <property type="entry name" value="Znf_CCHC_sf"/>
</dbReference>
<gene>
    <name evidence="3" type="ORF">BN9_091070</name>
</gene>
<dbReference type="OrthoDB" id="108177at2759"/>
<dbReference type="Proteomes" id="UP000053237">
    <property type="component" value="Unassembled WGS sequence"/>
</dbReference>
<proteinExistence type="predicted"/>
<dbReference type="SUPFAM" id="SSF57756">
    <property type="entry name" value="Retrovirus zinc finger-like domains"/>
    <property type="match status" value="1"/>
</dbReference>
<dbReference type="AlphaFoldDB" id="A0A024GMQ9"/>
<keyword evidence="1" id="KW-0862">Zinc</keyword>
<comment type="caution">
    <text evidence="3">The sequence shown here is derived from an EMBL/GenBank/DDBJ whole genome shotgun (WGS) entry which is preliminary data.</text>
</comment>
<reference evidence="3 4" key="1">
    <citation type="submission" date="2012-05" db="EMBL/GenBank/DDBJ databases">
        <title>Recombination and specialization in a pathogen metapopulation.</title>
        <authorList>
            <person name="Gardiner A."/>
            <person name="Kemen E."/>
            <person name="Schultz-Larsen T."/>
            <person name="MacLean D."/>
            <person name="Van Oosterhout C."/>
            <person name="Jones J.D.G."/>
        </authorList>
    </citation>
    <scope>NUCLEOTIDE SEQUENCE [LARGE SCALE GENOMIC DNA]</scope>
    <source>
        <strain evidence="3 4">Ac Nc2</strain>
    </source>
</reference>
<evidence type="ECO:0000259" key="2">
    <source>
        <dbReference type="PROSITE" id="PS50158"/>
    </source>
</evidence>
<feature type="domain" description="CCHC-type" evidence="2">
    <location>
        <begin position="123"/>
        <end position="137"/>
    </location>
</feature>
<dbReference type="PROSITE" id="PS50158">
    <property type="entry name" value="ZF_CCHC"/>
    <property type="match status" value="1"/>
</dbReference>
<dbReference type="Pfam" id="PF00098">
    <property type="entry name" value="zf-CCHC"/>
    <property type="match status" value="1"/>
</dbReference>
<dbReference type="EMBL" id="CAIX01000203">
    <property type="protein sequence ID" value="CCI48058.1"/>
    <property type="molecule type" value="Genomic_DNA"/>
</dbReference>
<evidence type="ECO:0000313" key="3">
    <source>
        <dbReference type="EMBL" id="CCI48058.1"/>
    </source>
</evidence>
<dbReference type="InterPro" id="IPR001878">
    <property type="entry name" value="Znf_CCHC"/>
</dbReference>
<keyword evidence="4" id="KW-1185">Reference proteome</keyword>
<evidence type="ECO:0000313" key="4">
    <source>
        <dbReference type="Proteomes" id="UP000053237"/>
    </source>
</evidence>
<dbReference type="SMART" id="SM00343">
    <property type="entry name" value="ZnF_C2HC"/>
    <property type="match status" value="1"/>
</dbReference>
<dbReference type="GO" id="GO:0008270">
    <property type="term" value="F:zinc ion binding"/>
    <property type="evidence" value="ECO:0007669"/>
    <property type="project" value="UniProtKB-KW"/>
</dbReference>
<dbReference type="InParanoid" id="A0A024GMQ9"/>
<organism evidence="3 4">
    <name type="scientific">Albugo candida</name>
    <dbReference type="NCBI Taxonomy" id="65357"/>
    <lineage>
        <taxon>Eukaryota</taxon>
        <taxon>Sar</taxon>
        <taxon>Stramenopiles</taxon>
        <taxon>Oomycota</taxon>
        <taxon>Peronosporomycetes</taxon>
        <taxon>Albuginales</taxon>
        <taxon>Albuginaceae</taxon>
        <taxon>Albugo</taxon>
    </lineage>
</organism>
<dbReference type="GO" id="GO:0003676">
    <property type="term" value="F:nucleic acid binding"/>
    <property type="evidence" value="ECO:0007669"/>
    <property type="project" value="InterPro"/>
</dbReference>
<sequence length="174" mass="19690">MQCLHQCFQTTITQTQATKLLTARKDPKRSWPEHFLYLVASSDARSGAEALVLKNIVQYASPDLSHVLMAKYDDNRMDYLLHAEELAHFAQAIKTGVRGGKATGKDVLLHVGEYQPRNDIRTCYNCNKFGHIALNCRGNKKEKGHERGVYMTLSAVDDREIVQDQWILGSIDNL</sequence>
<keyword evidence="1" id="KW-0863">Zinc-finger</keyword>
<dbReference type="Gene3D" id="4.10.60.10">
    <property type="entry name" value="Zinc finger, CCHC-type"/>
    <property type="match status" value="1"/>
</dbReference>